<feature type="region of interest" description="Disordered" evidence="1">
    <location>
        <begin position="108"/>
        <end position="132"/>
    </location>
</feature>
<evidence type="ECO:0000313" key="2">
    <source>
        <dbReference type="Proteomes" id="UP000887566"/>
    </source>
</evidence>
<sequence>MRVSARLRTATFFYALEDDLQILARVWAIVIECLIVGTHDARVLSVTAECQYGSISYRIAVAADGQDVYRNDRSLPSDRLTAIRYNYAMDLSQCARLPTPCRRQIASARNSDPTTNAPAAATNPRQQTAPASGWAITRFMRTKRLQLSPGVLRKRWL</sequence>
<protein>
    <submittedName>
        <fullName evidence="3">Uncharacterized protein</fullName>
    </submittedName>
</protein>
<keyword evidence="2" id="KW-1185">Reference proteome</keyword>
<feature type="compositionally biased region" description="Low complexity" evidence="1">
    <location>
        <begin position="113"/>
        <end position="131"/>
    </location>
</feature>
<evidence type="ECO:0000313" key="3">
    <source>
        <dbReference type="WBParaSite" id="PSAMB.scaffold17410size1130.g37279.t1"/>
    </source>
</evidence>
<evidence type="ECO:0000256" key="1">
    <source>
        <dbReference type="SAM" id="MobiDB-lite"/>
    </source>
</evidence>
<dbReference type="WBParaSite" id="PSAMB.scaffold17410size1130.g37279.t1">
    <property type="protein sequence ID" value="PSAMB.scaffold17410size1130.g37279.t1"/>
    <property type="gene ID" value="PSAMB.scaffold17410size1130.g37279"/>
</dbReference>
<proteinExistence type="predicted"/>
<reference evidence="3" key="1">
    <citation type="submission" date="2022-11" db="UniProtKB">
        <authorList>
            <consortium name="WormBaseParasite"/>
        </authorList>
    </citation>
    <scope>IDENTIFICATION</scope>
</reference>
<dbReference type="AlphaFoldDB" id="A0A914VB64"/>
<dbReference type="Proteomes" id="UP000887566">
    <property type="component" value="Unplaced"/>
</dbReference>
<name>A0A914VB64_9BILA</name>
<accession>A0A914VB64</accession>
<organism evidence="2 3">
    <name type="scientific">Plectus sambesii</name>
    <dbReference type="NCBI Taxonomy" id="2011161"/>
    <lineage>
        <taxon>Eukaryota</taxon>
        <taxon>Metazoa</taxon>
        <taxon>Ecdysozoa</taxon>
        <taxon>Nematoda</taxon>
        <taxon>Chromadorea</taxon>
        <taxon>Plectida</taxon>
        <taxon>Plectina</taxon>
        <taxon>Plectoidea</taxon>
        <taxon>Plectidae</taxon>
        <taxon>Plectus</taxon>
    </lineage>
</organism>